<dbReference type="PANTHER" id="PTHR30272">
    <property type="entry name" value="3-HYDROXYACYL-[ACYL-CARRIER-PROTEIN] DEHYDRATASE"/>
    <property type="match status" value="1"/>
</dbReference>
<reference evidence="3 4" key="1">
    <citation type="submission" date="2016-06" db="EMBL/GenBank/DDBJ databases">
        <authorList>
            <person name="Kjaerup R.B."/>
            <person name="Dalgaard T.S."/>
            <person name="Juul-Madsen H.R."/>
        </authorList>
    </citation>
    <scope>NUCLEOTIDE SEQUENCE [LARGE SCALE GENOMIC DNA]</scope>
    <source>
        <strain evidence="3 4">DSM 43904</strain>
    </source>
</reference>
<dbReference type="SUPFAM" id="SSF54637">
    <property type="entry name" value="Thioesterase/thiol ester dehydrase-isomerase"/>
    <property type="match status" value="1"/>
</dbReference>
<dbReference type="PANTHER" id="PTHR30272:SF1">
    <property type="entry name" value="3-HYDROXYACYL-[ACYL-CARRIER-PROTEIN] DEHYDRATASE"/>
    <property type="match status" value="1"/>
</dbReference>
<dbReference type="InterPro" id="IPR013114">
    <property type="entry name" value="FabA_FabZ"/>
</dbReference>
<accession>A0A1C5HL27</accession>
<dbReference type="InterPro" id="IPR029069">
    <property type="entry name" value="HotDog_dom_sf"/>
</dbReference>
<name>A0A1C5HL27_9ACTN</name>
<evidence type="ECO:0000313" key="3">
    <source>
        <dbReference type="EMBL" id="SCG46720.1"/>
    </source>
</evidence>
<evidence type="ECO:0000256" key="1">
    <source>
        <dbReference type="ARBA" id="ARBA00009174"/>
    </source>
</evidence>
<dbReference type="EMBL" id="LT607750">
    <property type="protein sequence ID" value="SCG46720.1"/>
    <property type="molecule type" value="Genomic_DNA"/>
</dbReference>
<dbReference type="RefSeq" id="WP_231928594.1">
    <property type="nucleotide sequence ID" value="NZ_LT607750.1"/>
</dbReference>
<comment type="similarity">
    <text evidence="1">Belongs to the thioester dehydratase family. FabZ subfamily.</text>
</comment>
<evidence type="ECO:0000256" key="2">
    <source>
        <dbReference type="ARBA" id="ARBA00023239"/>
    </source>
</evidence>
<dbReference type="Pfam" id="PF07977">
    <property type="entry name" value="FabA"/>
    <property type="match status" value="1"/>
</dbReference>
<proteinExistence type="inferred from homology"/>
<dbReference type="Gene3D" id="3.10.129.10">
    <property type="entry name" value="Hotdog Thioesterase"/>
    <property type="match status" value="1"/>
</dbReference>
<gene>
    <name evidence="3" type="ORF">GA0070609_1821</name>
</gene>
<dbReference type="Proteomes" id="UP000198217">
    <property type="component" value="Chromosome I"/>
</dbReference>
<keyword evidence="2" id="KW-0456">Lyase</keyword>
<evidence type="ECO:0000313" key="4">
    <source>
        <dbReference type="Proteomes" id="UP000198217"/>
    </source>
</evidence>
<dbReference type="AlphaFoldDB" id="A0A1C5HL27"/>
<dbReference type="GO" id="GO:0016829">
    <property type="term" value="F:lyase activity"/>
    <property type="evidence" value="ECO:0007669"/>
    <property type="project" value="UniProtKB-KW"/>
</dbReference>
<keyword evidence="4" id="KW-1185">Reference proteome</keyword>
<sequence>MVGVRLDFPQLRRTLPHGPGMLLLDRVEELRPGVGLTAVKTVSGIEPCYAGLDPADGVEAYAYPSCLLLESFGQAAAVLWLHSAGATRPDEVLMLAAARDCEFVGRAYPGDVVRHVVELEHRSDGAAFVTGRSSVGSRPIATYGSLTAVVRPRTALPARPDGT</sequence>
<protein>
    <submittedName>
        <fullName evidence="3">3-hydroxyacyl-[acyl-carrier-protein] dehydratase</fullName>
    </submittedName>
</protein>
<organism evidence="3 4">
    <name type="scientific">Micromonospora echinaurantiaca</name>
    <dbReference type="NCBI Taxonomy" id="47857"/>
    <lineage>
        <taxon>Bacteria</taxon>
        <taxon>Bacillati</taxon>
        <taxon>Actinomycetota</taxon>
        <taxon>Actinomycetes</taxon>
        <taxon>Micromonosporales</taxon>
        <taxon>Micromonosporaceae</taxon>
        <taxon>Micromonospora</taxon>
    </lineage>
</organism>